<evidence type="ECO:0008006" key="4">
    <source>
        <dbReference type="Google" id="ProtNLM"/>
    </source>
</evidence>
<reference evidence="2 3" key="1">
    <citation type="submission" date="2020-03" db="EMBL/GenBank/DDBJ databases">
        <title>Genomic Encyclopedia of Type Strains, Phase III (KMG-III): the genomes of soil and plant-associated and newly described type strains.</title>
        <authorList>
            <person name="Whitman W."/>
        </authorList>
    </citation>
    <scope>NUCLEOTIDE SEQUENCE [LARGE SCALE GENOMIC DNA]</scope>
    <source>
        <strain evidence="2 3">CECT 8804</strain>
    </source>
</reference>
<dbReference type="EMBL" id="JAAOZC010000002">
    <property type="protein sequence ID" value="NIJ07361.1"/>
    <property type="molecule type" value="Genomic_DNA"/>
</dbReference>
<keyword evidence="1" id="KW-1133">Transmembrane helix</keyword>
<feature type="transmembrane region" description="Helical" evidence="1">
    <location>
        <begin position="110"/>
        <end position="130"/>
    </location>
</feature>
<name>A0ABX0TUT6_9SPHN</name>
<evidence type="ECO:0000313" key="2">
    <source>
        <dbReference type="EMBL" id="NIJ07361.1"/>
    </source>
</evidence>
<sequence>MRRIIPGILLGTFVAFAVQWLVESVSGALLPLPEGFDPYSAANQGVMLQYDVPLLGKLMLILGWCLGALFGGAVAAYFSRRRIGAWVVAGLVIASALAATRSVYHGILLPSAALILPCLCALAVQNLALLKRRLS</sequence>
<proteinExistence type="predicted"/>
<feature type="transmembrane region" description="Helical" evidence="1">
    <location>
        <begin position="85"/>
        <end position="104"/>
    </location>
</feature>
<keyword evidence="1" id="KW-0812">Transmembrane</keyword>
<evidence type="ECO:0000256" key="1">
    <source>
        <dbReference type="SAM" id="Phobius"/>
    </source>
</evidence>
<comment type="caution">
    <text evidence="2">The sequence shown here is derived from an EMBL/GenBank/DDBJ whole genome shotgun (WGS) entry which is preliminary data.</text>
</comment>
<protein>
    <recommendedName>
        <fullName evidence="4">DUF4345 domain-containing protein</fullName>
    </recommendedName>
</protein>
<feature type="transmembrane region" description="Helical" evidence="1">
    <location>
        <begin position="58"/>
        <end position="78"/>
    </location>
</feature>
<keyword evidence="3" id="KW-1185">Reference proteome</keyword>
<organism evidence="2 3">
    <name type="scientific">Sphingomonas vulcanisoli</name>
    <dbReference type="NCBI Taxonomy" id="1658060"/>
    <lineage>
        <taxon>Bacteria</taxon>
        <taxon>Pseudomonadati</taxon>
        <taxon>Pseudomonadota</taxon>
        <taxon>Alphaproteobacteria</taxon>
        <taxon>Sphingomonadales</taxon>
        <taxon>Sphingomonadaceae</taxon>
        <taxon>Sphingomonas</taxon>
    </lineage>
</organism>
<dbReference type="Proteomes" id="UP000727456">
    <property type="component" value="Unassembled WGS sequence"/>
</dbReference>
<accession>A0ABX0TUT6</accession>
<gene>
    <name evidence="2" type="ORF">FHS31_000957</name>
</gene>
<keyword evidence="1" id="KW-0472">Membrane</keyword>
<evidence type="ECO:0000313" key="3">
    <source>
        <dbReference type="Proteomes" id="UP000727456"/>
    </source>
</evidence>